<evidence type="ECO:0000259" key="1">
    <source>
        <dbReference type="PROSITE" id="PS50983"/>
    </source>
</evidence>
<evidence type="ECO:0000313" key="3">
    <source>
        <dbReference type="Proteomes" id="UP000425960"/>
    </source>
</evidence>
<feature type="domain" description="Fe/B12 periplasmic-binding" evidence="1">
    <location>
        <begin position="54"/>
        <end position="320"/>
    </location>
</feature>
<dbReference type="PANTHER" id="PTHR30535">
    <property type="entry name" value="VITAMIN B12-BINDING PROTEIN"/>
    <property type="match status" value="1"/>
</dbReference>
<accession>A0A5K8A1Q2</accession>
<dbReference type="PROSITE" id="PS50983">
    <property type="entry name" value="FE_B12_PBP"/>
    <property type="match status" value="1"/>
</dbReference>
<dbReference type="Gene3D" id="3.40.50.1980">
    <property type="entry name" value="Nitrogenase molybdenum iron protein domain"/>
    <property type="match status" value="2"/>
</dbReference>
<dbReference type="Gene3D" id="1.20.58.2180">
    <property type="match status" value="1"/>
</dbReference>
<dbReference type="PANTHER" id="PTHR30535:SF34">
    <property type="entry name" value="MOLYBDATE-BINDING PROTEIN MOLA"/>
    <property type="match status" value="1"/>
</dbReference>
<dbReference type="KEGG" id="dov:DSCO28_70390"/>
<reference evidence="2 3" key="1">
    <citation type="submission" date="2019-11" db="EMBL/GenBank/DDBJ databases">
        <title>Comparative genomics of hydrocarbon-degrading Desulfosarcina strains.</title>
        <authorList>
            <person name="Watanabe M."/>
            <person name="Kojima H."/>
            <person name="Fukui M."/>
        </authorList>
    </citation>
    <scope>NUCLEOTIDE SEQUENCE [LARGE SCALE GENOMIC DNA]</scope>
    <source>
        <strain evidence="2 3">28bB2T</strain>
    </source>
</reference>
<dbReference type="SUPFAM" id="SSF53807">
    <property type="entry name" value="Helical backbone' metal receptor"/>
    <property type="match status" value="1"/>
</dbReference>
<dbReference type="EMBL" id="AP021876">
    <property type="protein sequence ID" value="BBO86473.1"/>
    <property type="molecule type" value="Genomic_DNA"/>
</dbReference>
<name>A0A5K8A1Q2_9BACT</name>
<sequence>MREKIRTIVAIVTGLWMVFMGSEGLSATPPPSPCVKTVVDRTGAQVCLPAAINRIVITCYGGASHEIALFGGSRKVVAQPSIDRFPLLAKIYENFVDVPDAGAFDNVNLETILALQPDVVFAGIVSPQGNQRIRTLGIPVVVLGIGRADIDNLLKEFTMVGGILGAEETAAALVAYWNDRLSLIRNRLASIPEEARKKVFYGTTGPPFRTEGGLWWGHHFIRAAGGINAAQEIKMRGGVTPEQLLLWNPDVIIITTNHSQNRQGSGMVGDIRNHPKYRNIAAVKNNAMFACPIGTFWWDRPSPEAILGILWLAKTLYPRQMEALSIKIETKRFFSRFYHYALSDAEFNAFFSTVGKVNP</sequence>
<dbReference type="AlphaFoldDB" id="A0A5K8A1Q2"/>
<dbReference type="RefSeq" id="WP_155325751.1">
    <property type="nucleotide sequence ID" value="NZ_AP021876.1"/>
</dbReference>
<evidence type="ECO:0000313" key="2">
    <source>
        <dbReference type="EMBL" id="BBO86473.1"/>
    </source>
</evidence>
<protein>
    <submittedName>
        <fullName evidence="2">ABC transporter substrate-binding protein</fullName>
    </submittedName>
</protein>
<dbReference type="Pfam" id="PF01497">
    <property type="entry name" value="Peripla_BP_2"/>
    <property type="match status" value="1"/>
</dbReference>
<organism evidence="2 3">
    <name type="scientific">Desulfosarcina ovata subsp. sediminis</name>
    <dbReference type="NCBI Taxonomy" id="885957"/>
    <lineage>
        <taxon>Bacteria</taxon>
        <taxon>Pseudomonadati</taxon>
        <taxon>Thermodesulfobacteriota</taxon>
        <taxon>Desulfobacteria</taxon>
        <taxon>Desulfobacterales</taxon>
        <taxon>Desulfosarcinaceae</taxon>
        <taxon>Desulfosarcina</taxon>
    </lineage>
</organism>
<proteinExistence type="predicted"/>
<dbReference type="Proteomes" id="UP000425960">
    <property type="component" value="Chromosome"/>
</dbReference>
<gene>
    <name evidence="2" type="ORF">DSCO28_70390</name>
</gene>
<dbReference type="InterPro" id="IPR050902">
    <property type="entry name" value="ABC_Transporter_SBP"/>
</dbReference>
<dbReference type="InterPro" id="IPR002491">
    <property type="entry name" value="ABC_transptr_periplasmic_BD"/>
</dbReference>